<evidence type="ECO:0000259" key="1">
    <source>
        <dbReference type="Pfam" id="PF14534"/>
    </source>
</evidence>
<dbReference type="InterPro" id="IPR032710">
    <property type="entry name" value="NTF2-like_dom_sf"/>
</dbReference>
<dbReference type="InterPro" id="IPR027843">
    <property type="entry name" value="DUF4440"/>
</dbReference>
<dbReference type="AlphaFoldDB" id="A0AA36GHQ0"/>
<dbReference type="SUPFAM" id="SSF54427">
    <property type="entry name" value="NTF2-like"/>
    <property type="match status" value="2"/>
</dbReference>
<feature type="domain" description="DUF4440" evidence="1">
    <location>
        <begin position="171"/>
        <end position="264"/>
    </location>
</feature>
<protein>
    <recommendedName>
        <fullName evidence="1">DUF4440 domain-containing protein</fullName>
    </recommendedName>
</protein>
<dbReference type="EMBL" id="CATQJL010000001">
    <property type="protein sequence ID" value="CAJ0588846.1"/>
    <property type="molecule type" value="Genomic_DNA"/>
</dbReference>
<proteinExistence type="predicted"/>
<gene>
    <name evidence="2" type="ORF">CYNAS_LOCUS829</name>
</gene>
<feature type="domain" description="DUF4440" evidence="1">
    <location>
        <begin position="13"/>
        <end position="111"/>
    </location>
</feature>
<keyword evidence="3" id="KW-1185">Reference proteome</keyword>
<sequence>MRSEEVKAILKPIYDAMDEAYEADRTETAFADLFHPDAVVVQKGVGSKYTRKDIIDGFKALTEEFGKVKMTRVNEHFCGSDDLLSASYDVKVDSPKKGRFVAKAFQVSRFFSEKPAFKKDLLLPLPSRKSSYRKLLKKFLYKETVAPTMKSEEVKAIISPIFEQAVKDYYAGNLEKAMNDTLHSNAVVVNKDVGAFYGKKAILENFAKMNEEFGQVKFEKVNDTYCGCECCLCTSFEFKVDSPKKGKVTAKVFQIYKKEDGKWKNYHEEFELHFK</sequence>
<organism evidence="2 3">
    <name type="scientific">Cylicocyclus nassatus</name>
    <name type="common">Nematode worm</name>
    <dbReference type="NCBI Taxonomy" id="53992"/>
    <lineage>
        <taxon>Eukaryota</taxon>
        <taxon>Metazoa</taxon>
        <taxon>Ecdysozoa</taxon>
        <taxon>Nematoda</taxon>
        <taxon>Chromadorea</taxon>
        <taxon>Rhabditida</taxon>
        <taxon>Rhabditina</taxon>
        <taxon>Rhabditomorpha</taxon>
        <taxon>Strongyloidea</taxon>
        <taxon>Strongylidae</taxon>
        <taxon>Cylicocyclus</taxon>
    </lineage>
</organism>
<dbReference type="Proteomes" id="UP001176961">
    <property type="component" value="Unassembled WGS sequence"/>
</dbReference>
<name>A0AA36GHQ0_CYLNA</name>
<evidence type="ECO:0000313" key="3">
    <source>
        <dbReference type="Proteomes" id="UP001176961"/>
    </source>
</evidence>
<accession>A0AA36GHQ0</accession>
<comment type="caution">
    <text evidence="2">The sequence shown here is derived from an EMBL/GenBank/DDBJ whole genome shotgun (WGS) entry which is preliminary data.</text>
</comment>
<dbReference type="Gene3D" id="3.10.450.50">
    <property type="match status" value="2"/>
</dbReference>
<evidence type="ECO:0000313" key="2">
    <source>
        <dbReference type="EMBL" id="CAJ0588846.1"/>
    </source>
</evidence>
<reference evidence="2" key="1">
    <citation type="submission" date="2023-07" db="EMBL/GenBank/DDBJ databases">
        <authorList>
            <consortium name="CYATHOMIX"/>
        </authorList>
    </citation>
    <scope>NUCLEOTIDE SEQUENCE</scope>
    <source>
        <strain evidence="2">N/A</strain>
    </source>
</reference>
<dbReference type="Pfam" id="PF14534">
    <property type="entry name" value="DUF4440"/>
    <property type="match status" value="2"/>
</dbReference>